<keyword evidence="5" id="KW-0965">Cell junction</keyword>
<dbReference type="InterPro" id="IPR018980">
    <property type="entry name" value="FERM_PH-like_C"/>
</dbReference>
<dbReference type="InterPro" id="IPR000798">
    <property type="entry name" value="Ez/rad/moesin-like"/>
</dbReference>
<dbReference type="InterPro" id="IPR019749">
    <property type="entry name" value="Band_41_domain"/>
</dbReference>
<gene>
    <name evidence="9" type="primary">PTPN21</name>
    <name evidence="9" type="ORF">g.95331</name>
</gene>
<dbReference type="Pfam" id="PF09379">
    <property type="entry name" value="FERM_N"/>
    <property type="match status" value="1"/>
</dbReference>
<dbReference type="Gene3D" id="2.30.29.30">
    <property type="entry name" value="Pleckstrin-homology domain (PH domain)/Phosphotyrosine-binding domain (PTB)"/>
    <property type="match status" value="1"/>
</dbReference>
<name>A0A2S2R7W5_9HEMI</name>
<dbReference type="InterPro" id="IPR035963">
    <property type="entry name" value="FERM_2"/>
</dbReference>
<dbReference type="GO" id="GO:0005912">
    <property type="term" value="C:adherens junction"/>
    <property type="evidence" value="ECO:0007669"/>
    <property type="project" value="UniProtKB-SubCell"/>
</dbReference>
<dbReference type="PRINTS" id="PR00935">
    <property type="entry name" value="BAND41"/>
</dbReference>
<dbReference type="GO" id="GO:0030182">
    <property type="term" value="P:neuron differentiation"/>
    <property type="evidence" value="ECO:0007669"/>
    <property type="project" value="UniProtKB-ARBA"/>
</dbReference>
<keyword evidence="4" id="KW-0904">Protein phosphatase</keyword>
<dbReference type="Pfam" id="PF09380">
    <property type="entry name" value="FERM_C"/>
    <property type="match status" value="1"/>
</dbReference>
<feature type="region of interest" description="Disordered" evidence="7">
    <location>
        <begin position="681"/>
        <end position="705"/>
    </location>
</feature>
<feature type="domain" description="FERM" evidence="8">
    <location>
        <begin position="21"/>
        <end position="305"/>
    </location>
</feature>
<evidence type="ECO:0000256" key="7">
    <source>
        <dbReference type="SAM" id="MobiDB-lite"/>
    </source>
</evidence>
<dbReference type="Gene3D" id="1.20.80.10">
    <property type="match status" value="1"/>
</dbReference>
<dbReference type="SUPFAM" id="SSF54236">
    <property type="entry name" value="Ubiquitin-like"/>
    <property type="match status" value="1"/>
</dbReference>
<dbReference type="GO" id="GO:0009887">
    <property type="term" value="P:animal organ morphogenesis"/>
    <property type="evidence" value="ECO:0007669"/>
    <property type="project" value="UniProtKB-ARBA"/>
</dbReference>
<dbReference type="EC" id="3.1.3.48" evidence="2"/>
<dbReference type="PANTHER" id="PTHR45706">
    <property type="entry name" value="TYROSINE-PROTEIN PHOSPHATASE"/>
    <property type="match status" value="1"/>
</dbReference>
<evidence type="ECO:0000256" key="6">
    <source>
        <dbReference type="ARBA" id="ARBA00043944"/>
    </source>
</evidence>
<dbReference type="Gene3D" id="3.10.20.90">
    <property type="entry name" value="Phosphatidylinositol 3-kinase Catalytic Subunit, Chain A, domain 1"/>
    <property type="match status" value="1"/>
</dbReference>
<keyword evidence="3" id="KW-0378">Hydrolase</keyword>
<accession>A0A2S2R7W5</accession>
<dbReference type="CDD" id="cd14473">
    <property type="entry name" value="FERM_B-lobe"/>
    <property type="match status" value="1"/>
</dbReference>
<protein>
    <recommendedName>
        <fullName evidence="2">protein-tyrosine-phosphatase</fullName>
        <ecNumber evidence="2">3.1.3.48</ecNumber>
    </recommendedName>
</protein>
<dbReference type="SMART" id="SM01196">
    <property type="entry name" value="FERM_C"/>
    <property type="match status" value="1"/>
</dbReference>
<dbReference type="SUPFAM" id="SSF47031">
    <property type="entry name" value="Second domain of FERM"/>
    <property type="match status" value="1"/>
</dbReference>
<dbReference type="PROSITE" id="PS50057">
    <property type="entry name" value="FERM_3"/>
    <property type="match status" value="1"/>
</dbReference>
<dbReference type="InterPro" id="IPR011993">
    <property type="entry name" value="PH-like_dom_sf"/>
</dbReference>
<dbReference type="InterPro" id="IPR000299">
    <property type="entry name" value="FERM_domain"/>
</dbReference>
<dbReference type="CDD" id="cd17099">
    <property type="entry name" value="FERM_F1_PTPN14_like"/>
    <property type="match status" value="1"/>
</dbReference>
<dbReference type="PRINTS" id="PR00661">
    <property type="entry name" value="ERMFAMILY"/>
</dbReference>
<dbReference type="InterPro" id="IPR018979">
    <property type="entry name" value="FERM_N"/>
</dbReference>
<organism evidence="9">
    <name type="scientific">Sipha flava</name>
    <name type="common">yellow sugarcane aphid</name>
    <dbReference type="NCBI Taxonomy" id="143950"/>
    <lineage>
        <taxon>Eukaryota</taxon>
        <taxon>Metazoa</taxon>
        <taxon>Ecdysozoa</taxon>
        <taxon>Arthropoda</taxon>
        <taxon>Hexapoda</taxon>
        <taxon>Insecta</taxon>
        <taxon>Pterygota</taxon>
        <taxon>Neoptera</taxon>
        <taxon>Paraneoptera</taxon>
        <taxon>Hemiptera</taxon>
        <taxon>Sternorrhyncha</taxon>
        <taxon>Aphidomorpha</taxon>
        <taxon>Aphidoidea</taxon>
        <taxon>Aphididae</taxon>
        <taxon>Sipha</taxon>
    </lineage>
</organism>
<keyword evidence="9" id="KW-0675">Receptor</keyword>
<feature type="compositionally biased region" description="Low complexity" evidence="7">
    <location>
        <begin position="683"/>
        <end position="697"/>
    </location>
</feature>
<dbReference type="FunFam" id="1.20.80.10:FF:000014">
    <property type="entry name" value="Tyrosine-protein phosphatase non-receptor type"/>
    <property type="match status" value="1"/>
</dbReference>
<dbReference type="FunFam" id="3.10.20.90:FF:000039">
    <property type="entry name" value="Tyrosine-protein phosphatase non-receptor type"/>
    <property type="match status" value="1"/>
</dbReference>
<evidence type="ECO:0000256" key="3">
    <source>
        <dbReference type="ARBA" id="ARBA00022801"/>
    </source>
</evidence>
<dbReference type="PANTHER" id="PTHR45706:SF1">
    <property type="entry name" value="PEZ, ISOFORM A"/>
    <property type="match status" value="1"/>
</dbReference>
<dbReference type="InterPro" id="IPR029071">
    <property type="entry name" value="Ubiquitin-like_domsf"/>
</dbReference>
<evidence type="ECO:0000259" key="8">
    <source>
        <dbReference type="PROSITE" id="PS50057"/>
    </source>
</evidence>
<dbReference type="OrthoDB" id="10012364at2759"/>
<dbReference type="EMBL" id="GGMS01016249">
    <property type="protein sequence ID" value="MBY85452.1"/>
    <property type="molecule type" value="Transcribed_RNA"/>
</dbReference>
<dbReference type="GO" id="GO:0016028">
    <property type="term" value="C:rhabdomere"/>
    <property type="evidence" value="ECO:0007669"/>
    <property type="project" value="UniProtKB-SubCell"/>
</dbReference>
<evidence type="ECO:0000256" key="1">
    <source>
        <dbReference type="ARBA" id="ARBA00004536"/>
    </source>
</evidence>
<sequence length="767" mass="86943">MPFKLRLKKSRQYNVVSKSLYVICVELLDSTSIECTLSAESVGQECLDSVCQRLGLHQPEILGLRYISRSRNPRWVDLSRPLKRQLDKYSCHFSLYLRVMYYITNVSFIKDEMTRYHFFLQLKMDVIEGRILCDADQAVLLASYSMQAEFGDHDLEKHTSEYLKDFVLFPKHLIAIQGRLESLTEAVICQHLALAGLPQGTAEEYYIIAAQQLEGYGQEKFLAKDDNSAEVTLAVSLRGVTIQNQNRSTTFYPWEDIANVINHKRYFSIEGQHENFIQFQFNDVETAKYVWNMCVLQHMFYGLHEKIDQTGDNKADIMRKNLESHIDNNIESSREELDAVDATESGMIRSSFPFNGVRAQSTSCLDLSSSQISEKARLEKIGHKSISKLPSYRLAPDYETAVQRKYSQGDYYNPTPNLIPTASISHQDINLHQLNNDYKQFPDVTQVNTASTIHPVHGKTDLDIPTRDTEYVQIYKPPPPYPISNSTPDLARACPLGFIQNPVSGSSPDLLSSRVHNFQIAPNRHNASNMLTNSDTHRTYTNLNSLVESRQNLDEFRSGFNGNNMMYYMGQYGPILNQPITSVLVNERPHNCNTVVNKFTEPIYENVPLPWNSKEVRSRASSVQSAPEIKSPNKIIQQVLPVQKDIFVENPHSEIIPTKNNALDMSSNSVNSLQVTSTLANHSAEQSFDSSNQSSSSGTLKKEGRSKNLRKWTGLLSGAVKSKTLTRNGEISVEEFNKRHSSVPRLPIPSTISKDTMVCRIISVIIQ</sequence>
<dbReference type="CDD" id="cd13188">
    <property type="entry name" value="FERM_C_PTPN14_PTPN21"/>
    <property type="match status" value="1"/>
</dbReference>
<reference evidence="9" key="1">
    <citation type="submission" date="2018-04" db="EMBL/GenBank/DDBJ databases">
        <title>Transcriptome assembly of Sipha flava.</title>
        <authorList>
            <person name="Scully E.D."/>
            <person name="Geib S.M."/>
            <person name="Palmer N.A."/>
            <person name="Koch K."/>
            <person name="Bradshaw J."/>
            <person name="Heng-Moss T."/>
            <person name="Sarath G."/>
        </authorList>
    </citation>
    <scope>NUCLEOTIDE SEQUENCE</scope>
</reference>
<evidence type="ECO:0000256" key="5">
    <source>
        <dbReference type="ARBA" id="ARBA00022949"/>
    </source>
</evidence>
<comment type="subcellular location">
    <subcellularLocation>
        <location evidence="1">Cell junction</location>
        <location evidence="1">Adherens junction</location>
    </subcellularLocation>
    <subcellularLocation>
        <location evidence="6">Cell projection</location>
        <location evidence="6">Rhabdomere</location>
    </subcellularLocation>
</comment>
<dbReference type="InterPro" id="IPR041782">
    <property type="entry name" value="PTPN14/21_FERM_C"/>
</dbReference>
<evidence type="ECO:0000256" key="2">
    <source>
        <dbReference type="ARBA" id="ARBA00013064"/>
    </source>
</evidence>
<evidence type="ECO:0000313" key="9">
    <source>
        <dbReference type="EMBL" id="MBY85452.1"/>
    </source>
</evidence>
<dbReference type="SMART" id="SM00295">
    <property type="entry name" value="B41"/>
    <property type="match status" value="1"/>
</dbReference>
<evidence type="ECO:0000256" key="4">
    <source>
        <dbReference type="ARBA" id="ARBA00022912"/>
    </source>
</evidence>
<dbReference type="GO" id="GO:0008092">
    <property type="term" value="F:cytoskeletal protein binding"/>
    <property type="evidence" value="ECO:0007669"/>
    <property type="project" value="InterPro"/>
</dbReference>
<dbReference type="AlphaFoldDB" id="A0A2S2R7W5"/>
<dbReference type="Pfam" id="PF00373">
    <property type="entry name" value="FERM_M"/>
    <property type="match status" value="1"/>
</dbReference>
<dbReference type="GO" id="GO:0071944">
    <property type="term" value="C:cell periphery"/>
    <property type="evidence" value="ECO:0007669"/>
    <property type="project" value="UniProtKB-ARBA"/>
</dbReference>
<dbReference type="SUPFAM" id="SSF50729">
    <property type="entry name" value="PH domain-like"/>
    <property type="match status" value="1"/>
</dbReference>
<proteinExistence type="predicted"/>
<dbReference type="InterPro" id="IPR014352">
    <property type="entry name" value="FERM/acyl-CoA-bd_prot_sf"/>
</dbReference>
<dbReference type="InterPro" id="IPR019748">
    <property type="entry name" value="FERM_central"/>
</dbReference>
<dbReference type="GO" id="GO:0004725">
    <property type="term" value="F:protein tyrosine phosphatase activity"/>
    <property type="evidence" value="ECO:0007669"/>
    <property type="project" value="UniProtKB-EC"/>
</dbReference>